<evidence type="ECO:0000256" key="9">
    <source>
        <dbReference type="SAM" id="MobiDB-lite"/>
    </source>
</evidence>
<evidence type="ECO:0000256" key="3">
    <source>
        <dbReference type="ARBA" id="ARBA00022679"/>
    </source>
</evidence>
<reference evidence="11" key="1">
    <citation type="submission" date="2020-01" db="EMBL/GenBank/DDBJ databases">
        <authorList>
            <person name="Mishra B."/>
        </authorList>
    </citation>
    <scope>NUCLEOTIDE SEQUENCE [LARGE SCALE GENOMIC DNA]</scope>
</reference>
<dbReference type="AlphaFoldDB" id="A0A6D2IA99"/>
<dbReference type="EC" id="2.3.1.225" evidence="8"/>
<gene>
    <name evidence="11" type="ORF">MERR_LOCUS12410</name>
</gene>
<feature type="compositionally biased region" description="Polar residues" evidence="9">
    <location>
        <begin position="370"/>
        <end position="408"/>
    </location>
</feature>
<dbReference type="OrthoDB" id="9909019at2759"/>
<evidence type="ECO:0000256" key="2">
    <source>
        <dbReference type="ARBA" id="ARBA00008574"/>
    </source>
</evidence>
<feature type="transmembrane region" description="Helical" evidence="8">
    <location>
        <begin position="204"/>
        <end position="237"/>
    </location>
</feature>
<dbReference type="GO" id="GO:0005794">
    <property type="term" value="C:Golgi apparatus"/>
    <property type="evidence" value="ECO:0007669"/>
    <property type="project" value="TreeGrafter"/>
</dbReference>
<protein>
    <recommendedName>
        <fullName evidence="8">S-acyltransferase</fullName>
        <ecNumber evidence="8">2.3.1.225</ecNumber>
    </recommendedName>
    <alternativeName>
        <fullName evidence="8">Palmitoyltransferase</fullName>
    </alternativeName>
</protein>
<keyword evidence="4 8" id="KW-0812">Transmembrane</keyword>
<evidence type="ECO:0000313" key="11">
    <source>
        <dbReference type="EMBL" id="CAA7025175.1"/>
    </source>
</evidence>
<dbReference type="PANTHER" id="PTHR22883">
    <property type="entry name" value="ZINC FINGER DHHC DOMAIN CONTAINING PROTEIN"/>
    <property type="match status" value="1"/>
</dbReference>
<keyword evidence="12" id="KW-1185">Reference proteome</keyword>
<keyword evidence="7 8" id="KW-0012">Acyltransferase</keyword>
<dbReference type="PROSITE" id="PS50216">
    <property type="entry name" value="DHHC"/>
    <property type="match status" value="1"/>
</dbReference>
<dbReference type="EMBL" id="CACVBM020000987">
    <property type="protein sequence ID" value="CAA7025175.1"/>
    <property type="molecule type" value="Genomic_DNA"/>
</dbReference>
<dbReference type="Pfam" id="PF01529">
    <property type="entry name" value="DHHC"/>
    <property type="match status" value="1"/>
</dbReference>
<feature type="domain" description="Palmitoyltransferase DHHC" evidence="10">
    <location>
        <begin position="116"/>
        <end position="247"/>
    </location>
</feature>
<dbReference type="InterPro" id="IPR001594">
    <property type="entry name" value="Palmitoyltrfase_DHHC"/>
</dbReference>
<comment type="subcellular location">
    <subcellularLocation>
        <location evidence="1">Endomembrane system</location>
        <topology evidence="1">Multi-pass membrane protein</topology>
    </subcellularLocation>
</comment>
<sequence length="491" mass="53712">MAIFVILTVANYGFFAPFLWKELYEEIAFAVYSFLATWVFVLYIRCAGIDPADSGIYVADDDMPDDKSQDITDTDIIAEPVRRHSSGFFSAVGRFLCGCVVVPDCRGDAQPDEDSLLCSVCDAKVRGYSRHCRTCDKCVDEFDHHCRWLNNCVGKKNYTSFMCLITVSVFWLLVESGVGVAVTVRCFVHKKEMRHLIDEYLGLPFPVFATVVIACTTLSLVALLAVGELFIFHLILIKKGMTTYDYFVAVRAQNEPPASSIDDDQEQITQPPSPLSPVASGRSSLGESMAYPGASLCTDPNQDDVIEEEDVIQHHLETGAAPPRRQVKISPWTLATLDPKQVYEAVAKARASSSVLRPVIPQHNPHIPSSHASGVSTPGSTTQQSNNTAESSGRTIDHTNPTASNEEGSINAVVVAAPTRANMASSDESWDPEAAQGPGIELVTFGRGRRCLATNRELASLRTHPPLGFISHVRAYSIIPELTPTDLEPIE</sequence>
<evidence type="ECO:0000313" key="12">
    <source>
        <dbReference type="Proteomes" id="UP000467841"/>
    </source>
</evidence>
<dbReference type="GO" id="GO:0006612">
    <property type="term" value="P:protein targeting to membrane"/>
    <property type="evidence" value="ECO:0007669"/>
    <property type="project" value="TreeGrafter"/>
</dbReference>
<feature type="region of interest" description="Disordered" evidence="9">
    <location>
        <begin position="357"/>
        <end position="410"/>
    </location>
</feature>
<comment type="domain">
    <text evidence="8">The DHHC domain is required for palmitoyltransferase activity.</text>
</comment>
<dbReference type="GO" id="GO:0019706">
    <property type="term" value="F:protein-cysteine S-palmitoyltransferase activity"/>
    <property type="evidence" value="ECO:0007669"/>
    <property type="project" value="UniProtKB-EC"/>
</dbReference>
<comment type="similarity">
    <text evidence="2 8">Belongs to the DHHC palmitoyltransferase family.</text>
</comment>
<comment type="caution">
    <text evidence="11">The sequence shown here is derived from an EMBL/GenBank/DDBJ whole genome shotgun (WGS) entry which is preliminary data.</text>
</comment>
<accession>A0A6D2IA99</accession>
<keyword evidence="5 8" id="KW-1133">Transmembrane helix</keyword>
<organism evidence="11 12">
    <name type="scientific">Microthlaspi erraticum</name>
    <dbReference type="NCBI Taxonomy" id="1685480"/>
    <lineage>
        <taxon>Eukaryota</taxon>
        <taxon>Viridiplantae</taxon>
        <taxon>Streptophyta</taxon>
        <taxon>Embryophyta</taxon>
        <taxon>Tracheophyta</taxon>
        <taxon>Spermatophyta</taxon>
        <taxon>Magnoliopsida</taxon>
        <taxon>eudicotyledons</taxon>
        <taxon>Gunneridae</taxon>
        <taxon>Pentapetalae</taxon>
        <taxon>rosids</taxon>
        <taxon>malvids</taxon>
        <taxon>Brassicales</taxon>
        <taxon>Brassicaceae</taxon>
        <taxon>Coluteocarpeae</taxon>
        <taxon>Microthlaspi</taxon>
    </lineage>
</organism>
<evidence type="ECO:0000256" key="1">
    <source>
        <dbReference type="ARBA" id="ARBA00004127"/>
    </source>
</evidence>
<feature type="region of interest" description="Disordered" evidence="9">
    <location>
        <begin position="257"/>
        <end position="285"/>
    </location>
</feature>
<evidence type="ECO:0000259" key="10">
    <source>
        <dbReference type="Pfam" id="PF01529"/>
    </source>
</evidence>
<dbReference type="Proteomes" id="UP000467841">
    <property type="component" value="Unassembled WGS sequence"/>
</dbReference>
<feature type="transmembrane region" description="Helical" evidence="8">
    <location>
        <begin position="27"/>
        <end position="44"/>
    </location>
</feature>
<evidence type="ECO:0000256" key="5">
    <source>
        <dbReference type="ARBA" id="ARBA00022989"/>
    </source>
</evidence>
<dbReference type="InterPro" id="IPR039859">
    <property type="entry name" value="PFA4/ZDH16/20/ERF2-like"/>
</dbReference>
<dbReference type="PANTHER" id="PTHR22883:SF316">
    <property type="entry name" value="PROTEIN S-ACYLTRANSFERASE 21"/>
    <property type="match status" value="1"/>
</dbReference>
<feature type="transmembrane region" description="Helical" evidence="8">
    <location>
        <begin position="161"/>
        <end position="184"/>
    </location>
</feature>
<proteinExistence type="inferred from homology"/>
<dbReference type="GO" id="GO:0005783">
    <property type="term" value="C:endoplasmic reticulum"/>
    <property type="evidence" value="ECO:0007669"/>
    <property type="project" value="TreeGrafter"/>
</dbReference>
<name>A0A6D2IA99_9BRAS</name>
<keyword evidence="3 8" id="KW-0808">Transferase</keyword>
<evidence type="ECO:0000256" key="6">
    <source>
        <dbReference type="ARBA" id="ARBA00023136"/>
    </source>
</evidence>
<evidence type="ECO:0000256" key="7">
    <source>
        <dbReference type="ARBA" id="ARBA00023315"/>
    </source>
</evidence>
<keyword evidence="6 8" id="KW-0472">Membrane</keyword>
<evidence type="ECO:0000256" key="4">
    <source>
        <dbReference type="ARBA" id="ARBA00022692"/>
    </source>
</evidence>
<comment type="catalytic activity">
    <reaction evidence="8">
        <text>L-cysteinyl-[protein] + hexadecanoyl-CoA = S-hexadecanoyl-L-cysteinyl-[protein] + CoA</text>
        <dbReference type="Rhea" id="RHEA:36683"/>
        <dbReference type="Rhea" id="RHEA-COMP:10131"/>
        <dbReference type="Rhea" id="RHEA-COMP:11032"/>
        <dbReference type="ChEBI" id="CHEBI:29950"/>
        <dbReference type="ChEBI" id="CHEBI:57287"/>
        <dbReference type="ChEBI" id="CHEBI:57379"/>
        <dbReference type="ChEBI" id="CHEBI:74151"/>
        <dbReference type="EC" id="2.3.1.225"/>
    </reaction>
</comment>
<evidence type="ECO:0000256" key="8">
    <source>
        <dbReference type="RuleBase" id="RU079119"/>
    </source>
</evidence>